<dbReference type="EMBL" id="JACBPP010000002">
    <property type="protein sequence ID" value="KAF8004133.1"/>
    <property type="molecule type" value="Genomic_DNA"/>
</dbReference>
<proteinExistence type="predicted"/>
<evidence type="ECO:0000313" key="1">
    <source>
        <dbReference type="EMBL" id="KAF8004133.1"/>
    </source>
</evidence>
<dbReference type="OrthoDB" id="10594622at2759"/>
<keyword evidence="2" id="KW-1185">Reference proteome</keyword>
<dbReference type="Proteomes" id="UP000649328">
    <property type="component" value="Unassembled WGS sequence"/>
</dbReference>
<organism evidence="1 2">
    <name type="scientific">Metschnikowia pulcherrima</name>
    <dbReference type="NCBI Taxonomy" id="27326"/>
    <lineage>
        <taxon>Eukaryota</taxon>
        <taxon>Fungi</taxon>
        <taxon>Dikarya</taxon>
        <taxon>Ascomycota</taxon>
        <taxon>Saccharomycotina</taxon>
        <taxon>Pichiomycetes</taxon>
        <taxon>Metschnikowiaceae</taxon>
        <taxon>Metschnikowia</taxon>
    </lineage>
</organism>
<evidence type="ECO:0000313" key="2">
    <source>
        <dbReference type="Proteomes" id="UP000649328"/>
    </source>
</evidence>
<dbReference type="AlphaFoldDB" id="A0A8H7GYN5"/>
<comment type="caution">
    <text evidence="1">The sequence shown here is derived from an EMBL/GenBank/DDBJ whole genome shotgun (WGS) entry which is preliminary data.</text>
</comment>
<reference evidence="1" key="1">
    <citation type="submission" date="2020-10" db="EMBL/GenBank/DDBJ databases">
        <title>The Whole-Genome Sequence of Metschnikowia persimmonesis, a Novel Endophytic Yeast Species Isolated from Medicinal Plant Diospyros kaki Thumb.</title>
        <authorList>
            <person name="Rahmat E."/>
            <person name="Kang Y."/>
        </authorList>
    </citation>
    <scope>NUCLEOTIDE SEQUENCE</scope>
    <source>
        <strain evidence="1">KIOM G15050</strain>
    </source>
</reference>
<gene>
    <name evidence="1" type="ORF">HF325_001581</name>
</gene>
<name>A0A8H7GYN5_9ASCO</name>
<sequence>MKSLYFVPFTLAVFVVLYPFGSNLSVKIKQTHSDCETSDTAVRQNLTKIAPIKNSSGEEEEEVTIIAKRLDSPYATPEHATSLLENFVLDLRSYIHQTGFDYIRFLEQKAFLNHALSDIGSLVLQLGLLEASLDRRYSFTKHRFEVMMVVSDHMRTAASENDAPHCLLFEVCDLRIMTLTLLNSKGEPDRTNNDYDESVGFFSERLKMMERLHHRLVDMPLSVRMVVWDHIMKTDMLIKYLEQSE</sequence>
<accession>A0A8H7GYN5</accession>
<protein>
    <submittedName>
        <fullName evidence="1">Uncharacterized protein</fullName>
    </submittedName>
</protein>